<dbReference type="SMART" id="SM00369">
    <property type="entry name" value="LRR_TYP"/>
    <property type="match status" value="2"/>
</dbReference>
<dbReference type="VEuPathDB" id="FungiDB:BDBG_00435"/>
<dbReference type="InterPro" id="IPR001611">
    <property type="entry name" value="Leu-rich_rpt"/>
</dbReference>
<dbReference type="PANTHER" id="PTHR45712:SF22">
    <property type="entry name" value="INSULIN-LIKE GROWTH FACTOR-BINDING PROTEIN COMPLEX ACID LABILE SUBUNIT"/>
    <property type="match status" value="1"/>
</dbReference>
<dbReference type="InterPro" id="IPR050333">
    <property type="entry name" value="SLRP"/>
</dbReference>
<evidence type="ECO:0000256" key="1">
    <source>
        <dbReference type="ARBA" id="ARBA00022614"/>
    </source>
</evidence>
<dbReference type="GeneID" id="8507737"/>
<dbReference type="AlphaFoldDB" id="A0A179U6T9"/>
<feature type="compositionally biased region" description="Low complexity" evidence="3">
    <location>
        <begin position="485"/>
        <end position="514"/>
    </location>
</feature>
<dbReference type="EMBL" id="GG657448">
    <property type="protein sequence ID" value="OAT03745.1"/>
    <property type="molecule type" value="Genomic_DNA"/>
</dbReference>
<dbReference type="STRING" id="559298.A0A179U6T9"/>
<gene>
    <name evidence="4" type="ORF">BDBG_00435</name>
</gene>
<accession>A0A179U6T9</accession>
<dbReference type="Proteomes" id="UP000002038">
    <property type="component" value="Unassembled WGS sequence"/>
</dbReference>
<feature type="compositionally biased region" description="Low complexity" evidence="3">
    <location>
        <begin position="64"/>
        <end position="76"/>
    </location>
</feature>
<keyword evidence="2" id="KW-0677">Repeat</keyword>
<feature type="region of interest" description="Disordered" evidence="3">
    <location>
        <begin position="1"/>
        <end position="109"/>
    </location>
</feature>
<name>A0A179U6T9_BLAGS</name>
<dbReference type="KEGG" id="bgh:BDBG_00435"/>
<feature type="region of interest" description="Disordered" evidence="3">
    <location>
        <begin position="479"/>
        <end position="514"/>
    </location>
</feature>
<dbReference type="Pfam" id="PF13855">
    <property type="entry name" value="LRR_8"/>
    <property type="match status" value="1"/>
</dbReference>
<feature type="compositionally biased region" description="Low complexity" evidence="3">
    <location>
        <begin position="36"/>
        <end position="53"/>
    </location>
</feature>
<feature type="compositionally biased region" description="Pro residues" evidence="3">
    <location>
        <begin position="1"/>
        <end position="11"/>
    </location>
</feature>
<reference evidence="5" key="1">
    <citation type="journal article" date="2015" name="PLoS Genet.">
        <title>The dynamic genome and transcriptome of the human fungal pathogen Blastomyces and close relative Emmonsia.</title>
        <authorList>
            <person name="Munoz J.F."/>
            <person name="Gauthier G.M."/>
            <person name="Desjardins C.A."/>
            <person name="Gallo J.E."/>
            <person name="Holder J."/>
            <person name="Sullivan T.D."/>
            <person name="Marty A.J."/>
            <person name="Carmen J.C."/>
            <person name="Chen Z."/>
            <person name="Ding L."/>
            <person name="Gujja S."/>
            <person name="Magrini V."/>
            <person name="Misas E."/>
            <person name="Mitreva M."/>
            <person name="Priest M."/>
            <person name="Saif S."/>
            <person name="Whiston E.A."/>
            <person name="Young S."/>
            <person name="Zeng Q."/>
            <person name="Goldman W.E."/>
            <person name="Mardis E.R."/>
            <person name="Taylor J.W."/>
            <person name="McEwen J.G."/>
            <person name="Clay O.K."/>
            <person name="Klein B.S."/>
            <person name="Cuomo C.A."/>
        </authorList>
    </citation>
    <scope>NUCLEOTIDE SEQUENCE [LARGE SCALE GENOMIC DNA]</scope>
    <source>
        <strain evidence="5">SLH14081</strain>
    </source>
</reference>
<dbReference type="InterPro" id="IPR003591">
    <property type="entry name" value="Leu-rich_rpt_typical-subtyp"/>
</dbReference>
<dbReference type="InterPro" id="IPR032675">
    <property type="entry name" value="LRR_dom_sf"/>
</dbReference>
<sequence>MDSDIPLPPPCRARQQTALSRYPPHHRSDYFTFDCSLPSSDPPLFSSDDFQSSALENYHNGSDQQHQQHQQHQQQQQEEEEEEEEWNAATRPGSSGSRAQTQTTRKRQYRGTWWGEEEAEMKNKIMLKKGDRYATAGKKRRTEFKDKRNIDSGVWFGSDDSVESAVSNNSELEGDDCNGRVVPGPYYATGVAGGAGAGAGTDGRSGYLETTEEQTAILRGPIFARSRQAVDRANATKAMQVDEPSEHRQARKVITECLETGLEFIDISNLNLRTIPSGLLRPIAQFTKYPIIPKMDKIPSVSPPNCEQFFSSFEPFLCLFMTNNRLKTLPAEVFELSNLSVLSVRHNELEQIPGSIGNLTKLRELNVGGNQLSYLPFEVLQLLQKNHTHMRQLAVHPNPFVMPESSIVAEWHCNVASDGVFTQRGQEERKEEGDEAISVPAPLSTEIRPASAGSVPIPILIAKGIVQFFDAEGRPVAVPEPITNSNTSTTSSSSSPYSPTLSSTSPSSSPSSSLFSPSLRDIALRAYNRGPQISHLIDPDTFAGPAIILDLLKHAEKVRDAGGKKCSVCARPFVITRARWIEWWDCESHGMSAPRHGGDGGGVGVGVGVEVDDYGVSRTLRAEMSRIARGRALKPLPFLREVCCWGCAPGFGSGRGFVEEGR</sequence>
<dbReference type="OrthoDB" id="1274115at2759"/>
<evidence type="ECO:0000313" key="4">
    <source>
        <dbReference type="EMBL" id="OAT03745.1"/>
    </source>
</evidence>
<dbReference type="Gene3D" id="3.80.10.10">
    <property type="entry name" value="Ribonuclease Inhibitor"/>
    <property type="match status" value="1"/>
</dbReference>
<protein>
    <submittedName>
        <fullName evidence="4">Leucine Rich Repeat domain-containing protein</fullName>
    </submittedName>
</protein>
<dbReference type="RefSeq" id="XP_002629189.1">
    <property type="nucleotide sequence ID" value="XM_002629143.2"/>
</dbReference>
<evidence type="ECO:0000256" key="3">
    <source>
        <dbReference type="SAM" id="MobiDB-lite"/>
    </source>
</evidence>
<proteinExistence type="predicted"/>
<dbReference type="SUPFAM" id="SSF52058">
    <property type="entry name" value="L domain-like"/>
    <property type="match status" value="1"/>
</dbReference>
<evidence type="ECO:0000313" key="5">
    <source>
        <dbReference type="Proteomes" id="UP000002038"/>
    </source>
</evidence>
<feature type="compositionally biased region" description="Acidic residues" evidence="3">
    <location>
        <begin position="77"/>
        <end position="86"/>
    </location>
</feature>
<organism evidence="4 5">
    <name type="scientific">Blastomyces gilchristii (strain SLH14081)</name>
    <name type="common">Blastomyces dermatitidis</name>
    <dbReference type="NCBI Taxonomy" id="559298"/>
    <lineage>
        <taxon>Eukaryota</taxon>
        <taxon>Fungi</taxon>
        <taxon>Dikarya</taxon>
        <taxon>Ascomycota</taxon>
        <taxon>Pezizomycotina</taxon>
        <taxon>Eurotiomycetes</taxon>
        <taxon>Eurotiomycetidae</taxon>
        <taxon>Onygenales</taxon>
        <taxon>Ajellomycetaceae</taxon>
        <taxon>Blastomyces</taxon>
    </lineage>
</organism>
<keyword evidence="1" id="KW-0433">Leucine-rich repeat</keyword>
<keyword evidence="5" id="KW-1185">Reference proteome</keyword>
<feature type="compositionally biased region" description="Polar residues" evidence="3">
    <location>
        <begin position="92"/>
        <end position="103"/>
    </location>
</feature>
<evidence type="ECO:0000256" key="2">
    <source>
        <dbReference type="ARBA" id="ARBA00022737"/>
    </source>
</evidence>
<dbReference type="PANTHER" id="PTHR45712">
    <property type="entry name" value="AGAP008170-PA"/>
    <property type="match status" value="1"/>
</dbReference>